<keyword evidence="2" id="KW-0812">Transmembrane</keyword>
<accession>A0A9X1LYI2</accession>
<feature type="region of interest" description="Disordered" evidence="1">
    <location>
        <begin position="462"/>
        <end position="492"/>
    </location>
</feature>
<feature type="compositionally biased region" description="Pro residues" evidence="1">
    <location>
        <begin position="464"/>
        <end position="486"/>
    </location>
</feature>
<dbReference type="InterPro" id="IPR006311">
    <property type="entry name" value="TAT_signal"/>
</dbReference>
<sequence>MTTRTRRAIAATIAAASLAIAGGVAVAPAAVAAPAGSDLDYFSYAYPGLREGSVFETVTFERFEYLLGSEGTYAFLIGGPADETTNTAIAHIDAVAQTYGVEKIYVLDPRVDGDEVDIRTSSIATLQNQWTGAVTDFLNKDTTPAFGGEPGDDPYLFVYDKAHTAGGSEDRIVASLGGAVSPSSVATEEGAVAYRAQVSGVFDAVADGGSADVDTQSHFTFYKNEINRKHSATYKNAALYGGDIIEESDGADWTLKQITYPELVQLLESDGDHIILFGGTWCHNTRAVVKDVNRAASAAGVKTVYQFDLRLDGNSSDAWHIRDTASPLAYLYGDVVAKFFPNLRTQYIVAAGGGQKVDYYPGGDTTIAVASAKKLQVPYLIEYNKADAAAPIVQDWIQDKGDGTFTEYMTEWWWVAGLPGERNVNRYTTPEAWAAEQTKQWQFADEAIAKIDSFFAAAAVPSVGPSPSPSVEPSPSPSVDPSPSPSSSPSVEPVLTDAAVSVTGDLHPGGAIVVSGTGLPASTPNVTVEIRSTPKTLGTVSTTAAGAFRLETTIPTSIASGAHTVVVLIDGQVVASQAVTVAAAPTAAAASNSLAVTGGSGIPFAIVGGALVLLIAGAILVVARRRRATV</sequence>
<evidence type="ECO:0000256" key="3">
    <source>
        <dbReference type="SAM" id="SignalP"/>
    </source>
</evidence>
<comment type="caution">
    <text evidence="4">The sequence shown here is derived from an EMBL/GenBank/DDBJ whole genome shotgun (WGS) entry which is preliminary data.</text>
</comment>
<dbReference type="EMBL" id="JAGTTN010000009">
    <property type="protein sequence ID" value="MCC2034083.1"/>
    <property type="molecule type" value="Genomic_DNA"/>
</dbReference>
<dbReference type="NCBIfam" id="TIGR01167">
    <property type="entry name" value="LPXTG_anchor"/>
    <property type="match status" value="1"/>
</dbReference>
<evidence type="ECO:0000256" key="1">
    <source>
        <dbReference type="SAM" id="MobiDB-lite"/>
    </source>
</evidence>
<keyword evidence="5" id="KW-1185">Reference proteome</keyword>
<name>A0A9X1LYI2_9MICO</name>
<keyword evidence="2" id="KW-1133">Transmembrane helix</keyword>
<dbReference type="PROSITE" id="PS51318">
    <property type="entry name" value="TAT"/>
    <property type="match status" value="1"/>
</dbReference>
<reference evidence="4" key="1">
    <citation type="submission" date="2021-04" db="EMBL/GenBank/DDBJ databases">
        <title>Microbacterium tenobrionis sp. nov. and Microbacterium allomyrinae sp. nov., isolated from larvae of Tenobrio molitor and Allomyrina dichotoma, respectively.</title>
        <authorList>
            <person name="Lee S.D."/>
        </authorList>
    </citation>
    <scope>NUCLEOTIDE SEQUENCE</scope>
    <source>
        <strain evidence="4">BWT-G7</strain>
    </source>
</reference>
<dbReference type="RefSeq" id="WP_229386084.1">
    <property type="nucleotide sequence ID" value="NZ_JAGTTN010000009.1"/>
</dbReference>
<keyword evidence="2" id="KW-0472">Membrane</keyword>
<evidence type="ECO:0000256" key="2">
    <source>
        <dbReference type="SAM" id="Phobius"/>
    </source>
</evidence>
<proteinExistence type="predicted"/>
<organism evidence="4 5">
    <name type="scientific">Microbacterium allomyrinae</name>
    <dbReference type="NCBI Taxonomy" id="2830666"/>
    <lineage>
        <taxon>Bacteria</taxon>
        <taxon>Bacillati</taxon>
        <taxon>Actinomycetota</taxon>
        <taxon>Actinomycetes</taxon>
        <taxon>Micrococcales</taxon>
        <taxon>Microbacteriaceae</taxon>
        <taxon>Microbacterium</taxon>
    </lineage>
</organism>
<protein>
    <submittedName>
        <fullName evidence="4">LPXTG cell wall anchor domain-containing protein</fullName>
    </submittedName>
</protein>
<evidence type="ECO:0000313" key="4">
    <source>
        <dbReference type="EMBL" id="MCC2034083.1"/>
    </source>
</evidence>
<dbReference type="AlphaFoldDB" id="A0A9X1LYI2"/>
<keyword evidence="3" id="KW-0732">Signal</keyword>
<gene>
    <name evidence="4" type="ORF">KEC57_17990</name>
</gene>
<feature type="transmembrane region" description="Helical" evidence="2">
    <location>
        <begin position="601"/>
        <end position="623"/>
    </location>
</feature>
<feature type="signal peptide" evidence="3">
    <location>
        <begin position="1"/>
        <end position="32"/>
    </location>
</feature>
<evidence type="ECO:0000313" key="5">
    <source>
        <dbReference type="Proteomes" id="UP001139354"/>
    </source>
</evidence>
<dbReference type="Proteomes" id="UP001139354">
    <property type="component" value="Unassembled WGS sequence"/>
</dbReference>
<feature type="chain" id="PRO_5040936487" evidence="3">
    <location>
        <begin position="33"/>
        <end position="630"/>
    </location>
</feature>